<keyword evidence="7 15" id="KW-0408">Iron</keyword>
<feature type="binding site" evidence="15">
    <location>
        <position position="120"/>
    </location>
    <ligand>
        <name>Mg(2+)</name>
        <dbReference type="ChEBI" id="CHEBI:18420"/>
    </ligand>
</feature>
<evidence type="ECO:0000259" key="17">
    <source>
        <dbReference type="Pfam" id="PF24877"/>
    </source>
</evidence>
<dbReference type="GO" id="GO:0009099">
    <property type="term" value="P:L-valine biosynthetic process"/>
    <property type="evidence" value="ECO:0007669"/>
    <property type="project" value="UniProtKB-UniRule"/>
</dbReference>
<comment type="pathway">
    <text evidence="13 15">Amino-acid biosynthesis; L-isoleucine biosynthesis; L-isoleucine from 2-oxobutanoate: step 3/4.</text>
</comment>
<comment type="function">
    <text evidence="15">Functions in the biosynthesis of branched-chain amino acids. Catalyzes the dehydration of (2R,3R)-2,3-dihydroxy-3-methylpentanoate (2,3-dihydroxy-3-methylvalerate) into 2-oxo-3-methylpentanoate (2-oxo-3-methylvalerate) and of (2R)-2,3-dihydroxy-3-methylbutanoate (2,3-dihydroxyisovalerate) into 2-oxo-3-methylbutanoate (2-oxoisovalerate), the penultimate precursor to L-isoleucine and L-valine, respectively.</text>
</comment>
<keyword evidence="8 15" id="KW-0411">Iron-sulfur</keyword>
<comment type="subunit">
    <text evidence="15">Homodimer.</text>
</comment>
<comment type="cofactor">
    <cofactor evidence="1 15">
        <name>Mg(2+)</name>
        <dbReference type="ChEBI" id="CHEBI:18420"/>
    </cofactor>
</comment>
<feature type="domain" description="Dihydroxy-acid/6-phosphogluconate dehydratase C-terminal" evidence="17">
    <location>
        <begin position="359"/>
        <end position="550"/>
    </location>
</feature>
<evidence type="ECO:0000256" key="15">
    <source>
        <dbReference type="HAMAP-Rule" id="MF_00012"/>
    </source>
</evidence>
<feature type="domain" description="Dihydroxy-acid/6-phosphogluconate dehydratase N-terminal" evidence="16">
    <location>
        <begin position="31"/>
        <end position="349"/>
    </location>
</feature>
<evidence type="ECO:0000256" key="14">
    <source>
        <dbReference type="ARBA" id="ARBA00029490"/>
    </source>
</evidence>
<dbReference type="RefSeq" id="WP_007290265.1">
    <property type="nucleotide sequence ID" value="NZ_AAWL01000023.1"/>
</dbReference>
<keyword evidence="10 15" id="KW-0100">Branched-chain amino acid biosynthesis</keyword>
<dbReference type="PROSITE" id="PS00886">
    <property type="entry name" value="ILVD_EDD_1"/>
    <property type="match status" value="1"/>
</dbReference>
<evidence type="ECO:0000256" key="6">
    <source>
        <dbReference type="ARBA" id="ARBA00022842"/>
    </source>
</evidence>
<feature type="binding site" description="via carbamate group" evidence="15">
    <location>
        <position position="121"/>
    </location>
    <ligand>
        <name>Mg(2+)</name>
        <dbReference type="ChEBI" id="CHEBI:18420"/>
    </ligand>
</feature>
<keyword evidence="19" id="KW-1185">Reference proteome</keyword>
<evidence type="ECO:0000259" key="16">
    <source>
        <dbReference type="Pfam" id="PF00920"/>
    </source>
</evidence>
<protein>
    <recommendedName>
        <fullName evidence="14 15">Dihydroxy-acid dehydratase</fullName>
        <shortName evidence="15">DAD</shortName>
        <ecNumber evidence="14 15">4.2.1.9</ecNumber>
    </recommendedName>
</protein>
<dbReference type="HAMAP" id="MF_00012">
    <property type="entry name" value="IlvD"/>
    <property type="match status" value="1"/>
</dbReference>
<evidence type="ECO:0000256" key="3">
    <source>
        <dbReference type="ARBA" id="ARBA00022605"/>
    </source>
</evidence>
<keyword evidence="4 15" id="KW-0001">2Fe-2S</keyword>
<dbReference type="NCBIfam" id="TIGR00110">
    <property type="entry name" value="ilvD"/>
    <property type="match status" value="1"/>
</dbReference>
<dbReference type="InterPro" id="IPR004404">
    <property type="entry name" value="DihydroxyA_deHydtase"/>
</dbReference>
<comment type="catalytic activity">
    <reaction evidence="11">
        <text>(2R)-2,3-dihydroxy-3-methylbutanoate = 3-methyl-2-oxobutanoate + H2O</text>
        <dbReference type="Rhea" id="RHEA:24809"/>
        <dbReference type="ChEBI" id="CHEBI:11851"/>
        <dbReference type="ChEBI" id="CHEBI:15377"/>
        <dbReference type="ChEBI" id="CHEBI:49072"/>
        <dbReference type="EC" id="4.2.1.9"/>
    </reaction>
    <physiologicalReaction direction="left-to-right" evidence="11">
        <dbReference type="Rhea" id="RHEA:24810"/>
    </physiologicalReaction>
</comment>
<dbReference type="UniPathway" id="UPA00047">
    <property type="reaction ID" value="UER00057"/>
</dbReference>
<dbReference type="GO" id="GO:0009097">
    <property type="term" value="P:isoleucine biosynthetic process"/>
    <property type="evidence" value="ECO:0007669"/>
    <property type="project" value="UniProtKB-UniRule"/>
</dbReference>
<dbReference type="SUPFAM" id="SSF52016">
    <property type="entry name" value="LeuD/IlvD-like"/>
    <property type="match status" value="1"/>
</dbReference>
<dbReference type="Pfam" id="PF24877">
    <property type="entry name" value="ILV_EDD_C"/>
    <property type="match status" value="1"/>
</dbReference>
<comment type="cofactor">
    <cofactor evidence="15">
        <name>[2Fe-2S] cluster</name>
        <dbReference type="ChEBI" id="CHEBI:190135"/>
    </cofactor>
    <text evidence="15">Binds 1 [2Fe-2S] cluster per subunit. This cluster acts as a Lewis acid cofactor.</text>
</comment>
<dbReference type="Pfam" id="PF00920">
    <property type="entry name" value="ILVD_EDD_N"/>
    <property type="match status" value="1"/>
</dbReference>
<evidence type="ECO:0000313" key="18">
    <source>
        <dbReference type="EMBL" id="EAX46724.1"/>
    </source>
</evidence>
<dbReference type="PANTHER" id="PTHR43661:SF3">
    <property type="entry name" value="D-XYLONATE DEHYDRATASE YAGF-RELATED"/>
    <property type="match status" value="1"/>
</dbReference>
<evidence type="ECO:0000256" key="11">
    <source>
        <dbReference type="ARBA" id="ARBA00029304"/>
    </source>
</evidence>
<dbReference type="PANTHER" id="PTHR43661">
    <property type="entry name" value="D-XYLONATE DEHYDRATASE"/>
    <property type="match status" value="1"/>
</dbReference>
<comment type="catalytic activity">
    <reaction evidence="15">
        <text>(2R,3R)-2,3-dihydroxy-3-methylpentanoate = (S)-3-methyl-2-oxopentanoate + H2O</text>
        <dbReference type="Rhea" id="RHEA:27694"/>
        <dbReference type="ChEBI" id="CHEBI:15377"/>
        <dbReference type="ChEBI" id="CHEBI:35146"/>
        <dbReference type="ChEBI" id="CHEBI:49258"/>
        <dbReference type="EC" id="4.2.1.9"/>
    </reaction>
</comment>
<dbReference type="InterPro" id="IPR000581">
    <property type="entry name" value="ILV_EDD_N"/>
</dbReference>
<dbReference type="EC" id="4.2.1.9" evidence="14 15"/>
<dbReference type="Proteomes" id="UP000005139">
    <property type="component" value="Unassembled WGS sequence"/>
</dbReference>
<evidence type="ECO:0000256" key="10">
    <source>
        <dbReference type="ARBA" id="ARBA00023304"/>
    </source>
</evidence>
<accession>A1HTB1</accession>
<dbReference type="InterPro" id="IPR056740">
    <property type="entry name" value="ILV_EDD_C"/>
</dbReference>
<dbReference type="GO" id="GO:0004160">
    <property type="term" value="F:dihydroxy-acid dehydratase activity"/>
    <property type="evidence" value="ECO:0007669"/>
    <property type="project" value="UniProtKB-UniRule"/>
</dbReference>
<evidence type="ECO:0000256" key="5">
    <source>
        <dbReference type="ARBA" id="ARBA00022723"/>
    </source>
</evidence>
<dbReference type="eggNOG" id="COG0129">
    <property type="taxonomic scope" value="Bacteria"/>
</dbReference>
<evidence type="ECO:0000256" key="7">
    <source>
        <dbReference type="ARBA" id="ARBA00023004"/>
    </source>
</evidence>
<feature type="binding site" evidence="15">
    <location>
        <position position="443"/>
    </location>
    <ligand>
        <name>Mg(2+)</name>
        <dbReference type="ChEBI" id="CHEBI:18420"/>
    </ligand>
</feature>
<keyword evidence="3 15" id="KW-0028">Amino-acid biosynthesis</keyword>
<evidence type="ECO:0000256" key="12">
    <source>
        <dbReference type="ARBA" id="ARBA00029436"/>
    </source>
</evidence>
<keyword evidence="9 15" id="KW-0456">Lyase</keyword>
<evidence type="ECO:0000256" key="13">
    <source>
        <dbReference type="ARBA" id="ARBA00029437"/>
    </source>
</evidence>
<dbReference type="FunFam" id="3.50.30.80:FF:000001">
    <property type="entry name" value="Dihydroxy-acid dehydratase"/>
    <property type="match status" value="1"/>
</dbReference>
<evidence type="ECO:0000256" key="8">
    <source>
        <dbReference type="ARBA" id="ARBA00023014"/>
    </source>
</evidence>
<dbReference type="UniPathway" id="UPA00049">
    <property type="reaction ID" value="UER00061"/>
</dbReference>
<dbReference type="AlphaFoldDB" id="A1HTB1"/>
<comment type="pathway">
    <text evidence="12 15">Amino-acid biosynthesis; L-valine biosynthesis; L-valine from pyruvate: step 3/4.</text>
</comment>
<sequence length="553" mass="58715">MISDEVKKGSTRAAHRSLFYAMGYTPEDLAKPLIGIVNAQNEIIPGHIHLDTIAEAVKHGVIAAGGTPVEFPAIGICDGIAMGHEGMKYPLASRELIADSIEAMTIAHKFDGLVLIPNCDKIVPGMLMAAARLNIPAIVVSGGPMLAGRYNGRDISVSNMFEAAGLYESQQITAQELHEMEMAACPGCGSCAGMFTANTMNCMTEVLGMGLPGNGTIPAANFGARRMLAKEAGKRIMELVRQNIRPRDIMTLEAFKNAITVDMGIGGSTNTVLHLPAIAYEAGITLELELFDEISSRTPYITKLSPAGTHHIQDLHEAGGIPAVMKELSKLGLINTQILTVNGRTVGENIANAAVKRPDVIRSVENPYRKTGGIAILRGNIAPDGAVVKESAVAEDMLRHSGPARVFNSEEEAIAALIDKRINKGDVVIIRYEGPKGGPGMREMLNPTAVIAGMGLDKDVALLTDGRFSGASRGAAIGHISPEAAEGGNLALIEEGDIIEIDIPARKLNVRLSDEELARRRAAWVRPEPKVTTGYLARYAKLVTSASTGAVLK</sequence>
<comment type="similarity">
    <text evidence="2 15">Belongs to the IlvD/Edd family.</text>
</comment>
<dbReference type="InterPro" id="IPR020558">
    <property type="entry name" value="DiOHA_6PGluconate_deHydtase_CS"/>
</dbReference>
<evidence type="ECO:0000256" key="9">
    <source>
        <dbReference type="ARBA" id="ARBA00023239"/>
    </source>
</evidence>
<feature type="active site" description="Proton acceptor" evidence="15">
    <location>
        <position position="469"/>
    </location>
</feature>
<dbReference type="SUPFAM" id="SSF143975">
    <property type="entry name" value="IlvD/EDD N-terminal domain-like"/>
    <property type="match status" value="1"/>
</dbReference>
<dbReference type="OrthoDB" id="9807077at2"/>
<dbReference type="EMBL" id="AAWL01000023">
    <property type="protein sequence ID" value="EAX46724.1"/>
    <property type="molecule type" value="Genomic_DNA"/>
</dbReference>
<reference evidence="18 19" key="1">
    <citation type="submission" date="2007-01" db="EMBL/GenBank/DDBJ databases">
        <title>Annotation of the draft genome assembly of Thermosinus carboxydivorans Nor1.</title>
        <authorList>
            <consortium name="US DOE Joint Genome Institute (JGI-ORNL)"/>
            <person name="Larimer F."/>
            <person name="Land M."/>
            <person name="Hauser L."/>
        </authorList>
    </citation>
    <scope>NUCLEOTIDE SEQUENCE [LARGE SCALE GENOMIC DNA]</scope>
    <source>
        <strain evidence="18 19">Nor1</strain>
    </source>
</reference>
<evidence type="ECO:0000256" key="1">
    <source>
        <dbReference type="ARBA" id="ARBA00001946"/>
    </source>
</evidence>
<comment type="caution">
    <text evidence="18">The sequence shown here is derived from an EMBL/GenBank/DDBJ whole genome shotgun (WGS) entry which is preliminary data.</text>
</comment>
<dbReference type="GO" id="GO:0051537">
    <property type="term" value="F:2 iron, 2 sulfur cluster binding"/>
    <property type="evidence" value="ECO:0007669"/>
    <property type="project" value="UniProtKB-UniRule"/>
</dbReference>
<dbReference type="GO" id="GO:0005829">
    <property type="term" value="C:cytosol"/>
    <property type="evidence" value="ECO:0007669"/>
    <property type="project" value="TreeGrafter"/>
</dbReference>
<comment type="caution">
    <text evidence="15">Lacks conserved residue(s) required for the propagation of feature annotation.</text>
</comment>
<dbReference type="Gene3D" id="3.50.30.80">
    <property type="entry name" value="IlvD/EDD C-terminal domain-like"/>
    <property type="match status" value="1"/>
</dbReference>
<organism evidence="18 19">
    <name type="scientific">Thermosinus carboxydivorans Nor1</name>
    <dbReference type="NCBI Taxonomy" id="401526"/>
    <lineage>
        <taxon>Bacteria</taxon>
        <taxon>Bacillati</taxon>
        <taxon>Bacillota</taxon>
        <taxon>Negativicutes</taxon>
        <taxon>Selenomonadales</taxon>
        <taxon>Sporomusaceae</taxon>
        <taxon>Thermosinus</taxon>
    </lineage>
</organism>
<dbReference type="GO" id="GO:0000287">
    <property type="term" value="F:magnesium ion binding"/>
    <property type="evidence" value="ECO:0007669"/>
    <property type="project" value="UniProtKB-UniRule"/>
</dbReference>
<proteinExistence type="inferred from homology"/>
<evidence type="ECO:0000313" key="19">
    <source>
        <dbReference type="Proteomes" id="UP000005139"/>
    </source>
</evidence>
<name>A1HTB1_9FIRM</name>
<dbReference type="InterPro" id="IPR042096">
    <property type="entry name" value="Dihydro-acid_dehy_C"/>
</dbReference>
<feature type="modified residue" description="N6-carboxylysine" evidence="15">
    <location>
        <position position="121"/>
    </location>
</feature>
<dbReference type="PROSITE" id="PS00887">
    <property type="entry name" value="ILVD_EDD_2"/>
    <property type="match status" value="1"/>
</dbReference>
<keyword evidence="6 15" id="KW-0460">Magnesium</keyword>
<evidence type="ECO:0000256" key="2">
    <source>
        <dbReference type="ARBA" id="ARBA00006486"/>
    </source>
</evidence>
<dbReference type="InterPro" id="IPR037237">
    <property type="entry name" value="IlvD/EDD_N"/>
</dbReference>
<keyword evidence="5 15" id="KW-0479">Metal-binding</keyword>
<reference evidence="18 19" key="2">
    <citation type="submission" date="2007-01" db="EMBL/GenBank/DDBJ databases">
        <title>Sequencing of the draft genome and assembly of Thermosinus carboxydivorans Nor1.</title>
        <authorList>
            <consortium name="US DOE Joint Genome Institute (JGI-PGF)"/>
            <person name="Copeland A."/>
            <person name="Lucas S."/>
            <person name="Lapidus A."/>
            <person name="Barry K."/>
            <person name="Glavina del Rio T."/>
            <person name="Dalin E."/>
            <person name="Tice H."/>
            <person name="Bruce D."/>
            <person name="Pitluck S."/>
            <person name="Richardson P."/>
        </authorList>
    </citation>
    <scope>NUCLEOTIDE SEQUENCE [LARGE SCALE GENOMIC DNA]</scope>
    <source>
        <strain evidence="18 19">Nor1</strain>
    </source>
</reference>
<feature type="binding site" evidence="15">
    <location>
        <position position="78"/>
    </location>
    <ligand>
        <name>Mg(2+)</name>
        <dbReference type="ChEBI" id="CHEBI:18420"/>
    </ligand>
</feature>
<dbReference type="NCBIfam" id="NF002068">
    <property type="entry name" value="PRK00911.1"/>
    <property type="match status" value="1"/>
</dbReference>
<gene>
    <name evidence="15" type="primary">ilvD</name>
    <name evidence="18" type="ORF">TcarDRAFT_0290</name>
</gene>
<evidence type="ECO:0000256" key="4">
    <source>
        <dbReference type="ARBA" id="ARBA00022714"/>
    </source>
</evidence>